<feature type="region of interest" description="Disordered" evidence="1">
    <location>
        <begin position="643"/>
        <end position="678"/>
    </location>
</feature>
<evidence type="ECO:0000313" key="3">
    <source>
        <dbReference type="Proteomes" id="UP000606786"/>
    </source>
</evidence>
<sequence>MSHALQAFKLNTGAQSNLPLTKALGRRAQLLASKNWWKICFVYGHDPTKFYREISYNNSGDTKPKTQTNIVRHQKQSTIINTPTTTPMESSEKLPSKCNTEAADSSRSTAMSLADSASTSQRSLGSINDCAKLFPRNMPSIRRSRRRLDVKKSAHEAAAESTELQAVAKQSASKCHGTNGNILQRVDSSCHKSSISKVTKLTPRKLKAPNYGSKRQHCRRTPFTENKAIAADAKQEEARSHSKEWRGKCKAHCPHKGGDRTLGGDNVQNRQTLTVTNALPQYAVKAHCENHNKQTHGSEPQQEEPKCDLQAHQTATRQPHTNTEKQHQTYHNQQHYAQPLKLSLLPHDISLLDVSAYSTASAHSCAINQADNDIVDHLPAALPSPSVASQTHSQQSSLISYDLSRSTSRQSCFDSLPNVANVTTKRKEQALSYQPRVAASTLHQRHHHHLDDTFLSSGISCGDGETQSEASFCDSPARQFQTTNAARQQQSTAHSSSDNVALLAADVVPSVEDVEDALIEAEVAQLTANLRRDEEAAQRRMPRGMEVNADVQTKNDMCTAARKITKIAKKVGSNAKIMSTTVAPIPEALNVADLRNLKVCRSRNAVWMLSRTEDDSNNNSCLAPIPDDAQLSDIEEQLARLPSTTSDEVDKSLSMNDGASAVKDSKQFSTSGTEKSGKVATDRIPITAKIATTTTSINPKHKFLYR</sequence>
<feature type="compositionally biased region" description="Basic and acidic residues" evidence="1">
    <location>
        <begin position="233"/>
        <end position="247"/>
    </location>
</feature>
<comment type="caution">
    <text evidence="2">The sequence shown here is derived from an EMBL/GenBank/DDBJ whole genome shotgun (WGS) entry which is preliminary data.</text>
</comment>
<feature type="compositionally biased region" description="Polar residues" evidence="1">
    <location>
        <begin position="311"/>
        <end position="321"/>
    </location>
</feature>
<name>A0A811VAY2_CERCA</name>
<dbReference type="EMBL" id="CAJHJT010000056">
    <property type="protein sequence ID" value="CAD7013418.1"/>
    <property type="molecule type" value="Genomic_DNA"/>
</dbReference>
<keyword evidence="3" id="KW-1185">Reference proteome</keyword>
<protein>
    <submittedName>
        <fullName evidence="2">(Mediterranean fruit fly) hypothetical protein</fullName>
    </submittedName>
</protein>
<dbReference type="AlphaFoldDB" id="A0A811VAY2"/>
<feature type="region of interest" description="Disordered" evidence="1">
    <location>
        <begin position="291"/>
        <end position="331"/>
    </location>
</feature>
<evidence type="ECO:0000256" key="1">
    <source>
        <dbReference type="SAM" id="MobiDB-lite"/>
    </source>
</evidence>
<proteinExistence type="predicted"/>
<feature type="compositionally biased region" description="Polar residues" evidence="1">
    <location>
        <begin position="97"/>
        <end position="118"/>
    </location>
</feature>
<organism evidence="2 3">
    <name type="scientific">Ceratitis capitata</name>
    <name type="common">Mediterranean fruit fly</name>
    <name type="synonym">Tephritis capitata</name>
    <dbReference type="NCBI Taxonomy" id="7213"/>
    <lineage>
        <taxon>Eukaryota</taxon>
        <taxon>Metazoa</taxon>
        <taxon>Ecdysozoa</taxon>
        <taxon>Arthropoda</taxon>
        <taxon>Hexapoda</taxon>
        <taxon>Insecta</taxon>
        <taxon>Pterygota</taxon>
        <taxon>Neoptera</taxon>
        <taxon>Endopterygota</taxon>
        <taxon>Diptera</taxon>
        <taxon>Brachycera</taxon>
        <taxon>Muscomorpha</taxon>
        <taxon>Tephritoidea</taxon>
        <taxon>Tephritidae</taxon>
        <taxon>Ceratitis</taxon>
        <taxon>Ceratitis</taxon>
    </lineage>
</organism>
<dbReference type="OrthoDB" id="10069167at2759"/>
<feature type="region of interest" description="Disordered" evidence="1">
    <location>
        <begin position="231"/>
        <end position="252"/>
    </location>
</feature>
<dbReference type="Proteomes" id="UP000606786">
    <property type="component" value="Unassembled WGS sequence"/>
</dbReference>
<accession>A0A811VAY2</accession>
<evidence type="ECO:0000313" key="2">
    <source>
        <dbReference type="EMBL" id="CAD7013418.1"/>
    </source>
</evidence>
<feature type="region of interest" description="Disordered" evidence="1">
    <location>
        <begin position="81"/>
        <end position="118"/>
    </location>
</feature>
<gene>
    <name evidence="2" type="ORF">CCAP1982_LOCUS21482</name>
</gene>
<reference evidence="2" key="1">
    <citation type="submission" date="2020-11" db="EMBL/GenBank/DDBJ databases">
        <authorList>
            <person name="Whitehead M."/>
        </authorList>
    </citation>
    <scope>NUCLEOTIDE SEQUENCE</scope>
    <source>
        <strain evidence="2">EGII</strain>
    </source>
</reference>